<dbReference type="OrthoDB" id="9794382at2"/>
<dbReference type="InterPro" id="IPR002545">
    <property type="entry name" value="CheW-lke_dom"/>
</dbReference>
<dbReference type="FunFam" id="2.40.50.180:FF:000002">
    <property type="entry name" value="Chemotaxis protein CheW"/>
    <property type="match status" value="1"/>
</dbReference>
<dbReference type="InterPro" id="IPR039315">
    <property type="entry name" value="CheW"/>
</dbReference>
<protein>
    <recommendedName>
        <fullName evidence="2">Chemotaxis protein CheW</fullName>
    </recommendedName>
</protein>
<gene>
    <name evidence="6" type="ordered locus">Swol_1886</name>
</gene>
<dbReference type="GO" id="GO:0007165">
    <property type="term" value="P:signal transduction"/>
    <property type="evidence" value="ECO:0007669"/>
    <property type="project" value="InterPro"/>
</dbReference>
<dbReference type="GO" id="GO:0006935">
    <property type="term" value="P:chemotaxis"/>
    <property type="evidence" value="ECO:0007669"/>
    <property type="project" value="UniProtKB-KW"/>
</dbReference>
<keyword evidence="4" id="KW-0145">Chemotaxis</keyword>
<dbReference type="PANTHER" id="PTHR22617:SF23">
    <property type="entry name" value="CHEMOTAXIS PROTEIN CHEW"/>
    <property type="match status" value="1"/>
</dbReference>
<dbReference type="STRING" id="335541.Swol_1886"/>
<dbReference type="HOGENOM" id="CLU_048995_3_1_9"/>
<evidence type="ECO:0000256" key="2">
    <source>
        <dbReference type="ARBA" id="ARBA00021483"/>
    </source>
</evidence>
<dbReference type="KEGG" id="swo:Swol_1886"/>
<keyword evidence="7" id="KW-1185">Reference proteome</keyword>
<dbReference type="RefSeq" id="WP_011641278.1">
    <property type="nucleotide sequence ID" value="NC_008346.1"/>
</dbReference>
<dbReference type="AlphaFoldDB" id="Q0AVS0"/>
<dbReference type="PROSITE" id="PS50851">
    <property type="entry name" value="CHEW"/>
    <property type="match status" value="1"/>
</dbReference>
<dbReference type="GO" id="GO:0005829">
    <property type="term" value="C:cytosol"/>
    <property type="evidence" value="ECO:0007669"/>
    <property type="project" value="TreeGrafter"/>
</dbReference>
<dbReference type="SUPFAM" id="SSF50341">
    <property type="entry name" value="CheW-like"/>
    <property type="match status" value="1"/>
</dbReference>
<dbReference type="CDD" id="cd00732">
    <property type="entry name" value="CheW"/>
    <property type="match status" value="1"/>
</dbReference>
<dbReference type="InterPro" id="IPR036061">
    <property type="entry name" value="CheW-like_dom_sf"/>
</dbReference>
<dbReference type="Proteomes" id="UP000001968">
    <property type="component" value="Chromosome"/>
</dbReference>
<dbReference type="PANTHER" id="PTHR22617">
    <property type="entry name" value="CHEMOTAXIS SENSOR HISTIDINE KINASE-RELATED"/>
    <property type="match status" value="1"/>
</dbReference>
<dbReference type="Gene3D" id="2.30.30.40">
    <property type="entry name" value="SH3 Domains"/>
    <property type="match status" value="1"/>
</dbReference>
<evidence type="ECO:0000259" key="5">
    <source>
        <dbReference type="PROSITE" id="PS50851"/>
    </source>
</evidence>
<dbReference type="Pfam" id="PF01584">
    <property type="entry name" value="CheW"/>
    <property type="match status" value="1"/>
</dbReference>
<name>Q0AVS0_SYNWW</name>
<sequence>MADEIQLVVFILKMDNVVCEYGVPITKVQEIITMPVPTKLPQAPDFVEGIINLRGKIIPIIDLKKRFQMGASETTSESRSVVVEVEGQTVGIIVDEVSEVLRLSTESIEPPPAVIGGIAADYLTGVGKLDDRLLILLDMDRILNEKEKTELVDMSEAVV</sequence>
<dbReference type="SMART" id="SM00260">
    <property type="entry name" value="CheW"/>
    <property type="match status" value="1"/>
</dbReference>
<comment type="subcellular location">
    <subcellularLocation>
        <location evidence="1">Cytoplasm</location>
    </subcellularLocation>
</comment>
<evidence type="ECO:0000256" key="4">
    <source>
        <dbReference type="ARBA" id="ARBA00022500"/>
    </source>
</evidence>
<organism evidence="6 7">
    <name type="scientific">Syntrophomonas wolfei subsp. wolfei (strain DSM 2245B / Goettingen)</name>
    <dbReference type="NCBI Taxonomy" id="335541"/>
    <lineage>
        <taxon>Bacteria</taxon>
        <taxon>Bacillati</taxon>
        <taxon>Bacillota</taxon>
        <taxon>Clostridia</taxon>
        <taxon>Eubacteriales</taxon>
        <taxon>Syntrophomonadaceae</taxon>
        <taxon>Syntrophomonas</taxon>
    </lineage>
</organism>
<dbReference type="EMBL" id="CP000448">
    <property type="protein sequence ID" value="ABI69184.1"/>
    <property type="molecule type" value="Genomic_DNA"/>
</dbReference>
<accession>Q0AVS0</accession>
<feature type="domain" description="CheW-like" evidence="5">
    <location>
        <begin position="4"/>
        <end position="148"/>
    </location>
</feature>
<evidence type="ECO:0000313" key="7">
    <source>
        <dbReference type="Proteomes" id="UP000001968"/>
    </source>
</evidence>
<dbReference type="Gene3D" id="2.40.50.180">
    <property type="entry name" value="CheA-289, Domain 4"/>
    <property type="match status" value="1"/>
</dbReference>
<dbReference type="eggNOG" id="COG0835">
    <property type="taxonomic scope" value="Bacteria"/>
</dbReference>
<evidence type="ECO:0000256" key="1">
    <source>
        <dbReference type="ARBA" id="ARBA00004496"/>
    </source>
</evidence>
<evidence type="ECO:0000256" key="3">
    <source>
        <dbReference type="ARBA" id="ARBA00022490"/>
    </source>
</evidence>
<proteinExistence type="predicted"/>
<evidence type="ECO:0000313" key="6">
    <source>
        <dbReference type="EMBL" id="ABI69184.1"/>
    </source>
</evidence>
<keyword evidence="3" id="KW-0963">Cytoplasm</keyword>
<reference evidence="7" key="1">
    <citation type="journal article" date="2010" name="Environ. Microbiol.">
        <title>The genome of Syntrophomonas wolfei: new insights into syntrophic metabolism and biohydrogen production.</title>
        <authorList>
            <person name="Sieber J.R."/>
            <person name="Sims D.R."/>
            <person name="Han C."/>
            <person name="Kim E."/>
            <person name="Lykidis A."/>
            <person name="Lapidus A.L."/>
            <person name="McDonnald E."/>
            <person name="Rohlin L."/>
            <person name="Culley D.E."/>
            <person name="Gunsalus R."/>
            <person name="McInerney M.J."/>
        </authorList>
    </citation>
    <scope>NUCLEOTIDE SEQUENCE [LARGE SCALE GENOMIC DNA]</scope>
    <source>
        <strain evidence="7">DSM 2245B / Goettingen</strain>
    </source>
</reference>